<reference evidence="5 6" key="1">
    <citation type="submission" date="2020-03" db="EMBL/GenBank/DDBJ databases">
        <title>Whole genome shotgun sequence of Phytohabitans suffuscus NBRC 105367.</title>
        <authorList>
            <person name="Komaki H."/>
            <person name="Tamura T."/>
        </authorList>
    </citation>
    <scope>NUCLEOTIDE SEQUENCE [LARGE SCALE GENOMIC DNA]</scope>
    <source>
        <strain evidence="5 6">NBRC 105367</strain>
    </source>
</reference>
<keyword evidence="6" id="KW-1185">Reference proteome</keyword>
<dbReference type="GO" id="GO:0016485">
    <property type="term" value="P:protein processing"/>
    <property type="evidence" value="ECO:0007669"/>
    <property type="project" value="TreeGrafter"/>
</dbReference>
<sequence>MNHVVVGIGNEFRRDDGVGPAVVARLRGQDLPGVRIADCDGETGRLLELWRDADVVIVVDAVRVEHPWPGRIHRRSLRHPAVAGRPASSHGSDLGAAVELARTLGLLPRLLLLYAVEVADTSFGLGLSAPVAAAADRLAAEVAAVLRDRDPSRIDGTTRENV</sequence>
<dbReference type="GO" id="GO:0004190">
    <property type="term" value="F:aspartic-type endopeptidase activity"/>
    <property type="evidence" value="ECO:0007669"/>
    <property type="project" value="UniProtKB-KW"/>
</dbReference>
<dbReference type="RefSeq" id="WP_173161503.1">
    <property type="nucleotide sequence ID" value="NZ_AP022871.1"/>
</dbReference>
<proteinExistence type="inferred from homology"/>
<evidence type="ECO:0000256" key="3">
    <source>
        <dbReference type="ARBA" id="ARBA00022750"/>
    </source>
</evidence>
<dbReference type="Gene3D" id="3.40.50.1450">
    <property type="entry name" value="HybD-like"/>
    <property type="match status" value="1"/>
</dbReference>
<name>A0A6F8YTQ9_9ACTN</name>
<dbReference type="Proteomes" id="UP000503011">
    <property type="component" value="Chromosome"/>
</dbReference>
<keyword evidence="2" id="KW-0645">Protease</keyword>
<dbReference type="SUPFAM" id="SSF53163">
    <property type="entry name" value="HybD-like"/>
    <property type="match status" value="1"/>
</dbReference>
<dbReference type="InterPro" id="IPR000671">
    <property type="entry name" value="Peptidase_A31"/>
</dbReference>
<evidence type="ECO:0000313" key="6">
    <source>
        <dbReference type="Proteomes" id="UP000503011"/>
    </source>
</evidence>
<keyword evidence="3" id="KW-0064">Aspartyl protease</keyword>
<protein>
    <submittedName>
        <fullName evidence="5">Peptidase M52</fullName>
    </submittedName>
</protein>
<dbReference type="NCBIfam" id="TIGR00072">
    <property type="entry name" value="hydrog_prot"/>
    <property type="match status" value="1"/>
</dbReference>
<evidence type="ECO:0000256" key="4">
    <source>
        <dbReference type="ARBA" id="ARBA00022801"/>
    </source>
</evidence>
<evidence type="ECO:0000256" key="2">
    <source>
        <dbReference type="ARBA" id="ARBA00022670"/>
    </source>
</evidence>
<dbReference type="Pfam" id="PF01750">
    <property type="entry name" value="HycI"/>
    <property type="match status" value="1"/>
</dbReference>
<dbReference type="GO" id="GO:0008047">
    <property type="term" value="F:enzyme activator activity"/>
    <property type="evidence" value="ECO:0007669"/>
    <property type="project" value="InterPro"/>
</dbReference>
<dbReference type="AlphaFoldDB" id="A0A6F8YTQ9"/>
<keyword evidence="4" id="KW-0378">Hydrolase</keyword>
<evidence type="ECO:0000313" key="5">
    <source>
        <dbReference type="EMBL" id="BCB89565.1"/>
    </source>
</evidence>
<dbReference type="PANTHER" id="PTHR30302:SF1">
    <property type="entry name" value="HYDROGENASE 2 MATURATION PROTEASE"/>
    <property type="match status" value="1"/>
</dbReference>
<reference evidence="5 6" key="2">
    <citation type="submission" date="2020-03" db="EMBL/GenBank/DDBJ databases">
        <authorList>
            <person name="Ichikawa N."/>
            <person name="Kimura A."/>
            <person name="Kitahashi Y."/>
            <person name="Uohara A."/>
        </authorList>
    </citation>
    <scope>NUCLEOTIDE SEQUENCE [LARGE SCALE GENOMIC DNA]</scope>
    <source>
        <strain evidence="5 6">NBRC 105367</strain>
    </source>
</reference>
<organism evidence="5 6">
    <name type="scientific">Phytohabitans suffuscus</name>
    <dbReference type="NCBI Taxonomy" id="624315"/>
    <lineage>
        <taxon>Bacteria</taxon>
        <taxon>Bacillati</taxon>
        <taxon>Actinomycetota</taxon>
        <taxon>Actinomycetes</taxon>
        <taxon>Micromonosporales</taxon>
        <taxon>Micromonosporaceae</taxon>
    </lineage>
</organism>
<dbReference type="KEGG" id="psuu:Psuf_068780"/>
<dbReference type="PANTHER" id="PTHR30302">
    <property type="entry name" value="HYDROGENASE 1 MATURATION PROTEASE"/>
    <property type="match status" value="1"/>
</dbReference>
<comment type="similarity">
    <text evidence="1">Belongs to the peptidase A31 family.</text>
</comment>
<gene>
    <name evidence="5" type="ORF">Psuf_068780</name>
</gene>
<dbReference type="InterPro" id="IPR023430">
    <property type="entry name" value="Pept_HybD-like_dom_sf"/>
</dbReference>
<accession>A0A6F8YTQ9</accession>
<evidence type="ECO:0000256" key="1">
    <source>
        <dbReference type="ARBA" id="ARBA00006814"/>
    </source>
</evidence>
<dbReference type="EMBL" id="AP022871">
    <property type="protein sequence ID" value="BCB89565.1"/>
    <property type="molecule type" value="Genomic_DNA"/>
</dbReference>